<dbReference type="GO" id="GO:0005737">
    <property type="term" value="C:cytoplasm"/>
    <property type="evidence" value="ECO:0007669"/>
    <property type="project" value="UniProtKB-SubCell"/>
</dbReference>
<sequence length="446" mass="51718">MDADESEATQSRARSYDTLNTLYHETRQELQLLNQQLHAKDGIICDLKARLARYERTYMTVGDNEPVVLGPSMSLLESLCKEICKHKHERDEMEQKATRQQEEIQTLASALQEKDKELQRLRGEPGHEKDAELDRLRSALLQTERSEATRAVLCTSLAEEAEQLRGQLSATVRVCKELLERLEAQGAEENRGKEAEEAQGEEKLDATKVMERLQRENLQLKQRVAYVQRLNSQWQKYDSSREEYIRGLCQRLKEGPSSCPVPASSSMLHQEIARLNGLLEDKLRESARLSRDLEDAKRHGRERVQMLEQQVLIYEEDFKSERRDRERAQGKLQEMKEQVRQLKQQLHKQQGAAARDSDRDLVPLCRVHIGHRIAPRRTKDSEHLARNGPDRKQQQQQPPPRAAITQSSAWSDRADQSELRCPRCQARFSDTQAAQYLEHWEECARL</sequence>
<evidence type="ECO:0000256" key="5">
    <source>
        <dbReference type="ARBA" id="ARBA00022833"/>
    </source>
</evidence>
<feature type="domain" description="CCHC NOA-type" evidence="10">
    <location>
        <begin position="413"/>
        <end position="445"/>
    </location>
</feature>
<evidence type="ECO:0000256" key="8">
    <source>
        <dbReference type="SAM" id="Coils"/>
    </source>
</evidence>
<evidence type="ECO:0000259" key="10">
    <source>
        <dbReference type="PROSITE" id="PS51801"/>
    </source>
</evidence>
<dbReference type="GO" id="GO:0008270">
    <property type="term" value="F:zinc ion binding"/>
    <property type="evidence" value="ECO:0007669"/>
    <property type="project" value="UniProtKB-KW"/>
</dbReference>
<accession>A0AAV2LIJ1</accession>
<dbReference type="GO" id="GO:0006357">
    <property type="term" value="P:regulation of transcription by RNA polymerase II"/>
    <property type="evidence" value="ECO:0007669"/>
    <property type="project" value="TreeGrafter"/>
</dbReference>
<dbReference type="PANTHER" id="PTHR31882:SF6">
    <property type="entry name" value="TNFAIP3-INTERACTING PROTEIN 2"/>
    <property type="match status" value="1"/>
</dbReference>
<dbReference type="GO" id="GO:0071222">
    <property type="term" value="P:cellular response to lipopolysaccharide"/>
    <property type="evidence" value="ECO:0007669"/>
    <property type="project" value="TreeGrafter"/>
</dbReference>
<dbReference type="EMBL" id="OZ035825">
    <property type="protein sequence ID" value="CAL1600998.1"/>
    <property type="molecule type" value="Genomic_DNA"/>
</dbReference>
<dbReference type="PROSITE" id="PS51801">
    <property type="entry name" value="ZF_CCHC_NOA"/>
    <property type="match status" value="1"/>
</dbReference>
<dbReference type="GO" id="GO:0034138">
    <property type="term" value="P:toll-like receptor 3 signaling pathway"/>
    <property type="evidence" value="ECO:0007669"/>
    <property type="project" value="TreeGrafter"/>
</dbReference>
<feature type="compositionally biased region" description="Basic and acidic residues" evidence="9">
    <location>
        <begin position="377"/>
        <end position="393"/>
    </location>
</feature>
<keyword evidence="2" id="KW-0963">Cytoplasm</keyword>
<dbReference type="Proteomes" id="UP001497482">
    <property type="component" value="Chromosome 3"/>
</dbReference>
<evidence type="ECO:0000256" key="1">
    <source>
        <dbReference type="ARBA" id="ARBA00004496"/>
    </source>
</evidence>
<evidence type="ECO:0000313" key="11">
    <source>
        <dbReference type="EMBL" id="CAL1600998.1"/>
    </source>
</evidence>
<proteinExistence type="predicted"/>
<dbReference type="GO" id="GO:0034134">
    <property type="term" value="P:toll-like receptor 2 signaling pathway"/>
    <property type="evidence" value="ECO:0007669"/>
    <property type="project" value="TreeGrafter"/>
</dbReference>
<comment type="subcellular location">
    <subcellularLocation>
        <location evidence="1">Cytoplasm</location>
    </subcellularLocation>
</comment>
<keyword evidence="5" id="KW-0862">Zinc</keyword>
<evidence type="ECO:0000256" key="4">
    <source>
        <dbReference type="ARBA" id="ARBA00022771"/>
    </source>
</evidence>
<keyword evidence="12" id="KW-1185">Reference proteome</keyword>
<dbReference type="PANTHER" id="PTHR31882">
    <property type="entry name" value="TNFAIP3-INTERACTING PROTEIN COILED COIL FAMILY MEMBER"/>
    <property type="match status" value="1"/>
</dbReference>
<evidence type="ECO:0000256" key="3">
    <source>
        <dbReference type="ARBA" id="ARBA00022723"/>
    </source>
</evidence>
<evidence type="ECO:0000256" key="7">
    <source>
        <dbReference type="PROSITE-ProRule" id="PRU01142"/>
    </source>
</evidence>
<protein>
    <recommendedName>
        <fullName evidence="10">CCHC NOA-type domain-containing protein</fullName>
    </recommendedName>
</protein>
<dbReference type="Gene3D" id="1.20.5.990">
    <property type="entry name" value="Nemo cc2-lz domain - 1d5 darpin complex"/>
    <property type="match status" value="1"/>
</dbReference>
<dbReference type="InterPro" id="IPR034735">
    <property type="entry name" value="NEMO_ZF"/>
</dbReference>
<dbReference type="GO" id="GO:0070530">
    <property type="term" value="F:K63-linked polyubiquitin modification-dependent protein binding"/>
    <property type="evidence" value="ECO:0007669"/>
    <property type="project" value="InterPro"/>
</dbReference>
<evidence type="ECO:0000256" key="2">
    <source>
        <dbReference type="ARBA" id="ARBA00022490"/>
    </source>
</evidence>
<reference evidence="11 12" key="1">
    <citation type="submission" date="2024-04" db="EMBL/GenBank/DDBJ databases">
        <authorList>
            <person name="Waldvogel A.-M."/>
            <person name="Schoenle A."/>
        </authorList>
    </citation>
    <scope>NUCLEOTIDE SEQUENCE [LARGE SCALE GENOMIC DNA]</scope>
</reference>
<feature type="coiled-coil region" evidence="8">
    <location>
        <begin position="90"/>
        <end position="124"/>
    </location>
</feature>
<dbReference type="Pfam" id="PF12180">
    <property type="entry name" value="EABR"/>
    <property type="match status" value="1"/>
</dbReference>
<feature type="region of interest" description="Disordered" evidence="9">
    <location>
        <begin position="335"/>
        <end position="357"/>
    </location>
</feature>
<evidence type="ECO:0000313" key="12">
    <source>
        <dbReference type="Proteomes" id="UP001497482"/>
    </source>
</evidence>
<gene>
    <name evidence="11" type="ORF">KC01_LOCUS29050</name>
</gene>
<feature type="coiled-coil region" evidence="8">
    <location>
        <begin position="179"/>
        <end position="230"/>
    </location>
</feature>
<organism evidence="11 12">
    <name type="scientific">Knipowitschia caucasica</name>
    <name type="common">Caucasian dwarf goby</name>
    <name type="synonym">Pomatoschistus caucasicus</name>
    <dbReference type="NCBI Taxonomy" id="637954"/>
    <lineage>
        <taxon>Eukaryota</taxon>
        <taxon>Metazoa</taxon>
        <taxon>Chordata</taxon>
        <taxon>Craniata</taxon>
        <taxon>Vertebrata</taxon>
        <taxon>Euteleostomi</taxon>
        <taxon>Actinopterygii</taxon>
        <taxon>Neopterygii</taxon>
        <taxon>Teleostei</taxon>
        <taxon>Neoteleostei</taxon>
        <taxon>Acanthomorphata</taxon>
        <taxon>Gobiaria</taxon>
        <taxon>Gobiiformes</taxon>
        <taxon>Gobioidei</taxon>
        <taxon>Gobiidae</taxon>
        <taxon>Gobiinae</taxon>
        <taxon>Knipowitschia</taxon>
    </lineage>
</organism>
<keyword evidence="6 8" id="KW-0175">Coiled coil</keyword>
<evidence type="ECO:0000256" key="9">
    <source>
        <dbReference type="SAM" id="MobiDB-lite"/>
    </source>
</evidence>
<dbReference type="AlphaFoldDB" id="A0AAV2LIJ1"/>
<dbReference type="GO" id="GO:0043123">
    <property type="term" value="P:positive regulation of canonical NF-kappaB signal transduction"/>
    <property type="evidence" value="ECO:0007669"/>
    <property type="project" value="TreeGrafter"/>
</dbReference>
<dbReference type="InterPro" id="IPR022008">
    <property type="entry name" value="EABR"/>
</dbReference>
<evidence type="ECO:0000256" key="6">
    <source>
        <dbReference type="ARBA" id="ARBA00023054"/>
    </source>
</evidence>
<name>A0AAV2LIJ1_KNICA</name>
<keyword evidence="3" id="KW-0479">Metal-binding</keyword>
<keyword evidence="4 7" id="KW-0863">Zinc-finger</keyword>
<feature type="region of interest" description="Disordered" evidence="9">
    <location>
        <begin position="372"/>
        <end position="411"/>
    </location>
</feature>